<proteinExistence type="predicted"/>
<evidence type="ECO:0000313" key="2">
    <source>
        <dbReference type="Proteomes" id="UP001211522"/>
    </source>
</evidence>
<sequence>MKTITYTYIFLISLFSCSEDIENHRLDLSEKDISTKSATIDEVNILYSTKPIADEPITVTGHTSAIIREGMANAIINITEENKDAFKLDPGRYVVDFYRVTKNITLPNGAYGLKQASPDCGYDPYEGNGVIGYSPTQTGNIYSMQTNTTHFKSKDGVSLSKETWRPHMPQYLKWVYACRYNPNLINRVDVIKSDKHVAFTTIAGNSNRSKILIAYREGNSHLSYDGKIIQLTSYDYGKTWKDKKVIYTPSPNTDARDPQFLVLSDNTLICRFFERTANKHTVKCIRSSDFGNTYQSPITLPGSSAPNWTGDAAARGNMLLLNGIIYSVSYDSVRAWLTKSTDSGNTWSYVSELKNGINETSLGYENGKIFCIARQAATGPSAYGTSNDMGKTWSWQDINISADAPSLTSYNNGYILTFRNKANVTSSGYSLDLAFWKNGQIASTPVTLYSNMDMDIGYADVLTMNGSFLVSCYIPNIIRSYEFWYDILK</sequence>
<dbReference type="Proteomes" id="UP001211522">
    <property type="component" value="Unassembled WGS sequence"/>
</dbReference>
<comment type="caution">
    <text evidence="1">The sequence shown here is derived from an EMBL/GenBank/DDBJ whole genome shotgun (WGS) entry which is preliminary data.</text>
</comment>
<gene>
    <name evidence="1" type="ORF">PN612_12970</name>
</gene>
<organism evidence="1 2">
    <name type="scientific">Parabacteroides distasonis</name>
    <dbReference type="NCBI Taxonomy" id="823"/>
    <lineage>
        <taxon>Bacteria</taxon>
        <taxon>Pseudomonadati</taxon>
        <taxon>Bacteroidota</taxon>
        <taxon>Bacteroidia</taxon>
        <taxon>Bacteroidales</taxon>
        <taxon>Tannerellaceae</taxon>
        <taxon>Parabacteroides</taxon>
    </lineage>
</organism>
<dbReference type="SUPFAM" id="SSF50939">
    <property type="entry name" value="Sialidases"/>
    <property type="match status" value="1"/>
</dbReference>
<dbReference type="PROSITE" id="PS51257">
    <property type="entry name" value="PROKAR_LIPOPROTEIN"/>
    <property type="match status" value="1"/>
</dbReference>
<dbReference type="AlphaFoldDB" id="A0AAW6F8A9"/>
<dbReference type="CDD" id="cd15482">
    <property type="entry name" value="Sialidase_non-viral"/>
    <property type="match status" value="1"/>
</dbReference>
<accession>A0AAW6F8A9</accession>
<dbReference type="EMBL" id="JAQMPX010000094">
    <property type="protein sequence ID" value="MDB9139411.1"/>
    <property type="molecule type" value="Genomic_DNA"/>
</dbReference>
<dbReference type="RefSeq" id="WP_259013071.1">
    <property type="nucleotide sequence ID" value="NZ_JANUTI010000002.1"/>
</dbReference>
<protein>
    <submittedName>
        <fullName evidence="1">Sialidase family protein</fullName>
    </submittedName>
</protein>
<reference evidence="1" key="1">
    <citation type="submission" date="2023-01" db="EMBL/GenBank/DDBJ databases">
        <title>Human gut microbiome strain richness.</title>
        <authorList>
            <person name="Chen-Liaw A."/>
        </authorList>
    </citation>
    <scope>NUCLEOTIDE SEQUENCE</scope>
    <source>
        <strain evidence="1">D35st1_E5_D35t1_190705</strain>
    </source>
</reference>
<name>A0AAW6F8A9_PARDI</name>
<dbReference type="Gene3D" id="2.120.10.10">
    <property type="match status" value="1"/>
</dbReference>
<dbReference type="InterPro" id="IPR036278">
    <property type="entry name" value="Sialidase_sf"/>
</dbReference>
<evidence type="ECO:0000313" key="1">
    <source>
        <dbReference type="EMBL" id="MDB9139411.1"/>
    </source>
</evidence>